<evidence type="ECO:0008006" key="3">
    <source>
        <dbReference type="Google" id="ProtNLM"/>
    </source>
</evidence>
<dbReference type="RefSeq" id="WP_058633586.1">
    <property type="nucleotide sequence ID" value="NZ_LDPZ01000005.1"/>
</dbReference>
<accession>A0A175RFC9</accession>
<proteinExistence type="predicted"/>
<organism evidence="1 2">
    <name type="scientific">Aureimonas ureilytica</name>
    <dbReference type="NCBI Taxonomy" id="401562"/>
    <lineage>
        <taxon>Bacteria</taxon>
        <taxon>Pseudomonadati</taxon>
        <taxon>Pseudomonadota</taxon>
        <taxon>Alphaproteobacteria</taxon>
        <taxon>Hyphomicrobiales</taxon>
        <taxon>Aurantimonadaceae</taxon>
        <taxon>Aureimonas</taxon>
    </lineage>
</organism>
<dbReference type="AlphaFoldDB" id="A0A175RFC9"/>
<dbReference type="NCBIfam" id="TIGR03223">
    <property type="entry name" value="Phn_opern_protn"/>
    <property type="match status" value="1"/>
</dbReference>
<dbReference type="PATRIC" id="fig|401562.3.peg.3578"/>
<gene>
    <name evidence="1" type="ORF">NS226_02235</name>
</gene>
<protein>
    <recommendedName>
        <fullName evidence="3">Phosphonate metabolism protein</fullName>
    </recommendedName>
</protein>
<evidence type="ECO:0000313" key="1">
    <source>
        <dbReference type="EMBL" id="KTQ97955.1"/>
    </source>
</evidence>
<dbReference type="InterPro" id="IPR009389">
    <property type="entry name" value="DUF1045"/>
</dbReference>
<evidence type="ECO:0000313" key="2">
    <source>
        <dbReference type="Proteomes" id="UP000078272"/>
    </source>
</evidence>
<comment type="caution">
    <text evidence="1">The sequence shown here is derived from an EMBL/GenBank/DDBJ whole genome shotgun (WGS) entry which is preliminary data.</text>
</comment>
<name>A0A175RFC9_9HYPH</name>
<dbReference type="OrthoDB" id="4954742at2"/>
<dbReference type="STRING" id="401562.NS365_15405"/>
<dbReference type="EMBL" id="LDPZ01000005">
    <property type="protein sequence ID" value="KTQ97955.1"/>
    <property type="molecule type" value="Genomic_DNA"/>
</dbReference>
<dbReference type="Proteomes" id="UP000078272">
    <property type="component" value="Unassembled WGS sequence"/>
</dbReference>
<sequence length="224" mass="24898">MRAAIYFTPPADAPLTRLAADWLGRDAFDGAAARPLDAERAAIVAEPARYGFHATMKAPFRLADDATLPALDEALASFCAAHSAPTIARLALRRIAQFFALVPDETEPALDKLAGECVRGFERFRAPLSTREWERRRPETLTTRQRRHLEDWGYPHVFDDFRFHMTLTGLVPDETAASIQATLARHFEPVLGQPLPIDGLALFVEPEPGGPFVVHSRHPLRSQP</sequence>
<dbReference type="PIRSF" id="PIRSF033328">
    <property type="entry name" value="Phest_Mll4975"/>
    <property type="match status" value="1"/>
</dbReference>
<dbReference type="Pfam" id="PF06299">
    <property type="entry name" value="DUF1045"/>
    <property type="match status" value="1"/>
</dbReference>
<reference evidence="1 2" key="1">
    <citation type="journal article" date="2016" name="Front. Microbiol.">
        <title>Genomic Resource of Rice Seed Associated Bacteria.</title>
        <authorList>
            <person name="Midha S."/>
            <person name="Bansal K."/>
            <person name="Sharma S."/>
            <person name="Kumar N."/>
            <person name="Patil P.P."/>
            <person name="Chaudhry V."/>
            <person name="Patil P.B."/>
        </authorList>
    </citation>
    <scope>NUCLEOTIDE SEQUENCE [LARGE SCALE GENOMIC DNA]</scope>
    <source>
        <strain evidence="1 2">NS226</strain>
    </source>
</reference>